<dbReference type="InterPro" id="IPR013783">
    <property type="entry name" value="Ig-like_fold"/>
</dbReference>
<dbReference type="PANTHER" id="PTHR37464:SF1">
    <property type="entry name" value="BLL2463 PROTEIN"/>
    <property type="match status" value="1"/>
</dbReference>
<organism evidence="3 4">
    <name type="scientific">Fimbriiglobus ruber</name>
    <dbReference type="NCBI Taxonomy" id="1908690"/>
    <lineage>
        <taxon>Bacteria</taxon>
        <taxon>Pseudomonadati</taxon>
        <taxon>Planctomycetota</taxon>
        <taxon>Planctomycetia</taxon>
        <taxon>Gemmatales</taxon>
        <taxon>Gemmataceae</taxon>
        <taxon>Fimbriiglobus</taxon>
    </lineage>
</organism>
<reference evidence="4" key="1">
    <citation type="submission" date="2017-06" db="EMBL/GenBank/DDBJ databases">
        <title>Genome analysis of Fimbriiglobus ruber SP5, the first member of the order Planctomycetales with confirmed chitinolytic capability.</title>
        <authorList>
            <person name="Ravin N.V."/>
            <person name="Rakitin A.L."/>
            <person name="Ivanova A.A."/>
            <person name="Beletsky A.V."/>
            <person name="Kulichevskaya I.S."/>
            <person name="Mardanov A.V."/>
            <person name="Dedysh S.N."/>
        </authorList>
    </citation>
    <scope>NUCLEOTIDE SEQUENCE [LARGE SCALE GENOMIC DNA]</scope>
    <source>
        <strain evidence="4">SP5</strain>
    </source>
</reference>
<dbReference type="SMART" id="SM00327">
    <property type="entry name" value="VWA"/>
    <property type="match status" value="1"/>
</dbReference>
<keyword evidence="1" id="KW-0472">Membrane</keyword>
<accession>A0A225E7E3</accession>
<dbReference type="AlphaFoldDB" id="A0A225E7E3"/>
<dbReference type="InterPro" id="IPR029062">
    <property type="entry name" value="Class_I_gatase-like"/>
</dbReference>
<dbReference type="Gene3D" id="3.40.50.880">
    <property type="match status" value="1"/>
</dbReference>
<evidence type="ECO:0000313" key="3">
    <source>
        <dbReference type="EMBL" id="OWK46708.1"/>
    </source>
</evidence>
<dbReference type="Pfam" id="PF07584">
    <property type="entry name" value="BatA"/>
    <property type="match status" value="1"/>
</dbReference>
<evidence type="ECO:0000313" key="4">
    <source>
        <dbReference type="Proteomes" id="UP000214646"/>
    </source>
</evidence>
<feature type="domain" description="VWFA" evidence="2">
    <location>
        <begin position="89"/>
        <end position="262"/>
    </location>
</feature>
<sequence>MSFLAPLMLLGATAVTIPVVLHFFYKTRYRKLPWGAMRFLKQSIEQTSRRLKFQEYILLALRCLCLLLLAGALARPSCTTFHTGGRGESVDAVFVFDTSFSMGARDGEVTRLDRAKQAAQTIIDNLPPNSTVQIYASADRSSFLGPVTPGNLDQARQVVQTIELTSQAGDALPGLAEAYAALDRGAGSNKEVYLFTDLQKTGWDQQAAAVRAKAAEIKQRATLVVVRCGSQDRPINNVAIVDITYPGGIPHTGSRLPVTVLLKNTGKNPVRNLSVTLDVDGKHGDKESNTVDEIPPGQTFPAQLTAKLDTAGAVLLTAKVTQDDLPGDNQLDRLIPVRDRIRVLVVDGAPDPRDPKQSAGHFLRNALLPVPANQIDDYFVKVTVVPVEEAGPGLLGVNDIVFLCNVAASPADRPGVPGLSAEFVERLGTFVKDGGSLVIGTGDNFVASRYNAILGSGGAHLLPFDVEEVVGTLPETPSHPAPDTADPASYLARFRDDPFRTASANVDVFRFVGINDADKPNGRVLMRLSYQKPWITSRNVGDGEVVFVSTSLDASWTNWCANSGSYVSFVQLTLSYLTGKATRGVNVVAGGPLVWHPVEARHGFEIVRPDGKRVKLGKATGGDGGAKLTVNYADTGVAGLYHMGVEGEDPPIGPRFAVVPDLRESDNLDSLNDAEAEQVIGFKPVLVLAGVDGDNALTSERNRREWTIWVLLGLFFVACGEAGWAWVCGRAW</sequence>
<dbReference type="Gene3D" id="2.60.40.10">
    <property type="entry name" value="Immunoglobulins"/>
    <property type="match status" value="1"/>
</dbReference>
<dbReference type="EMBL" id="NIDE01000001">
    <property type="protein sequence ID" value="OWK46708.1"/>
    <property type="molecule type" value="Genomic_DNA"/>
</dbReference>
<evidence type="ECO:0000256" key="1">
    <source>
        <dbReference type="SAM" id="Phobius"/>
    </source>
</evidence>
<proteinExistence type="predicted"/>
<dbReference type="InterPro" id="IPR036465">
    <property type="entry name" value="vWFA_dom_sf"/>
</dbReference>
<dbReference type="Proteomes" id="UP000214646">
    <property type="component" value="Unassembled WGS sequence"/>
</dbReference>
<dbReference type="Pfam" id="PF13519">
    <property type="entry name" value="VWA_2"/>
    <property type="match status" value="1"/>
</dbReference>
<dbReference type="InterPro" id="IPR011933">
    <property type="entry name" value="Double_TM_dom"/>
</dbReference>
<dbReference type="SUPFAM" id="SSF52317">
    <property type="entry name" value="Class I glutamine amidotransferase-like"/>
    <property type="match status" value="1"/>
</dbReference>
<dbReference type="SUPFAM" id="SSF53300">
    <property type="entry name" value="vWA-like"/>
    <property type="match status" value="1"/>
</dbReference>
<keyword evidence="1" id="KW-0812">Transmembrane</keyword>
<name>A0A225E7E3_9BACT</name>
<dbReference type="PANTHER" id="PTHR37464">
    <property type="entry name" value="BLL2463 PROTEIN"/>
    <property type="match status" value="1"/>
</dbReference>
<dbReference type="NCBIfam" id="TIGR02226">
    <property type="entry name" value="two_anch"/>
    <property type="match status" value="1"/>
</dbReference>
<feature type="transmembrane region" description="Helical" evidence="1">
    <location>
        <begin position="706"/>
        <end position="727"/>
    </location>
</feature>
<feature type="transmembrane region" description="Helical" evidence="1">
    <location>
        <begin position="56"/>
        <end position="74"/>
    </location>
</feature>
<evidence type="ECO:0000259" key="2">
    <source>
        <dbReference type="SMART" id="SM00327"/>
    </source>
</evidence>
<protein>
    <recommendedName>
        <fullName evidence="2">VWFA domain-containing protein</fullName>
    </recommendedName>
</protein>
<keyword evidence="4" id="KW-1185">Reference proteome</keyword>
<comment type="caution">
    <text evidence="3">The sequence shown here is derived from an EMBL/GenBank/DDBJ whole genome shotgun (WGS) entry which is preliminary data.</text>
</comment>
<dbReference type="InterPro" id="IPR024163">
    <property type="entry name" value="Aerotolerance_reg_N"/>
</dbReference>
<dbReference type="RefSeq" id="WP_088251904.1">
    <property type="nucleotide sequence ID" value="NZ_NIDE01000001.1"/>
</dbReference>
<feature type="transmembrane region" description="Helical" evidence="1">
    <location>
        <begin position="6"/>
        <end position="25"/>
    </location>
</feature>
<dbReference type="InterPro" id="IPR002035">
    <property type="entry name" value="VWF_A"/>
</dbReference>
<dbReference type="Gene3D" id="3.40.50.410">
    <property type="entry name" value="von Willebrand factor, type A domain"/>
    <property type="match status" value="1"/>
</dbReference>
<gene>
    <name evidence="3" type="ORF">FRUB_00407</name>
</gene>
<dbReference type="OrthoDB" id="7052926at2"/>
<keyword evidence="1" id="KW-1133">Transmembrane helix</keyword>